<dbReference type="InterPro" id="IPR052725">
    <property type="entry name" value="GS_Type-3"/>
</dbReference>
<dbReference type="InterPro" id="IPR027303">
    <property type="entry name" value="Gln_synth_gly_rich_site"/>
</dbReference>
<accession>A0A1U7PRD7</accession>
<organism evidence="5 6">
    <name type="scientific">Epilithonimonas bovis DSM 19482</name>
    <dbReference type="NCBI Taxonomy" id="1121284"/>
    <lineage>
        <taxon>Bacteria</taxon>
        <taxon>Pseudomonadati</taxon>
        <taxon>Bacteroidota</taxon>
        <taxon>Flavobacteriia</taxon>
        <taxon>Flavobacteriales</taxon>
        <taxon>Weeksellaceae</taxon>
        <taxon>Chryseobacterium group</taxon>
        <taxon>Epilithonimonas</taxon>
    </lineage>
</organism>
<feature type="domain" description="GS catalytic" evidence="4">
    <location>
        <begin position="181"/>
        <end position="619"/>
    </location>
</feature>
<evidence type="ECO:0000259" key="4">
    <source>
        <dbReference type="PROSITE" id="PS51987"/>
    </source>
</evidence>
<evidence type="ECO:0000313" key="5">
    <source>
        <dbReference type="EMBL" id="SIT95479.1"/>
    </source>
</evidence>
<dbReference type="OrthoDB" id="9807095at2"/>
<dbReference type="InterPro" id="IPR008147">
    <property type="entry name" value="Gln_synt_N"/>
</dbReference>
<dbReference type="InterPro" id="IPR008146">
    <property type="entry name" value="Gln_synth_cat_dom"/>
</dbReference>
<dbReference type="PANTHER" id="PTHR42974:SF1">
    <property type="entry name" value="TYPE-3 GLUTAMINE SYNTHETASE"/>
    <property type="match status" value="1"/>
</dbReference>
<dbReference type="Pfam" id="PF00120">
    <property type="entry name" value="Gln-synt_C"/>
    <property type="match status" value="1"/>
</dbReference>
<dbReference type="SUPFAM" id="SSF55931">
    <property type="entry name" value="Glutamine synthetase/guanido kinase"/>
    <property type="match status" value="1"/>
</dbReference>
<dbReference type="PROSITE" id="PS51986">
    <property type="entry name" value="GS_BETA_GRASP"/>
    <property type="match status" value="1"/>
</dbReference>
<dbReference type="Proteomes" id="UP000187261">
    <property type="component" value="Unassembled WGS sequence"/>
</dbReference>
<dbReference type="InterPro" id="IPR014746">
    <property type="entry name" value="Gln_synth/guanido_kin_cat_dom"/>
</dbReference>
<dbReference type="PANTHER" id="PTHR42974">
    <property type="entry name" value="GLUTAMINE SYNTHETASE"/>
    <property type="match status" value="1"/>
</dbReference>
<dbReference type="Pfam" id="PF12437">
    <property type="entry name" value="GSIII_N"/>
    <property type="match status" value="1"/>
</dbReference>
<gene>
    <name evidence="5" type="ORF">SAMN05660493_00126</name>
</gene>
<evidence type="ECO:0000313" key="6">
    <source>
        <dbReference type="Proteomes" id="UP000187261"/>
    </source>
</evidence>
<name>A0A1U7PRD7_9FLAO</name>
<reference evidence="6" key="1">
    <citation type="submission" date="2016-10" db="EMBL/GenBank/DDBJ databases">
        <authorList>
            <person name="Varghese N."/>
            <person name="Submissions S."/>
        </authorList>
    </citation>
    <scope>NUCLEOTIDE SEQUENCE [LARGE SCALE GENOMIC DNA]</scope>
    <source>
        <strain evidence="6">DSM 19482</strain>
    </source>
</reference>
<comment type="similarity">
    <text evidence="1 2">Belongs to the glutamine synthetase family.</text>
</comment>
<dbReference type="InterPro" id="IPR040577">
    <property type="entry name" value="Gln-synt_C"/>
</dbReference>
<feature type="domain" description="GS beta-grasp" evidence="3">
    <location>
        <begin position="87"/>
        <end position="176"/>
    </location>
</feature>
<dbReference type="SMART" id="SM01230">
    <property type="entry name" value="Gln-synt_C"/>
    <property type="match status" value="1"/>
</dbReference>
<evidence type="ECO:0000256" key="2">
    <source>
        <dbReference type="RuleBase" id="RU000384"/>
    </source>
</evidence>
<dbReference type="AlphaFoldDB" id="A0A1U7PRD7"/>
<dbReference type="PROSITE" id="PS51987">
    <property type="entry name" value="GS_CATALYTIC"/>
    <property type="match status" value="1"/>
</dbReference>
<keyword evidence="6" id="KW-1185">Reference proteome</keyword>
<evidence type="ECO:0000256" key="1">
    <source>
        <dbReference type="PROSITE-ProRule" id="PRU01330"/>
    </source>
</evidence>
<evidence type="ECO:0000259" key="3">
    <source>
        <dbReference type="PROSITE" id="PS51986"/>
    </source>
</evidence>
<dbReference type="EMBL" id="FTPU01000001">
    <property type="protein sequence ID" value="SIT95479.1"/>
    <property type="molecule type" value="Genomic_DNA"/>
</dbReference>
<proteinExistence type="inferred from homology"/>
<dbReference type="GO" id="GO:0006542">
    <property type="term" value="P:glutamine biosynthetic process"/>
    <property type="evidence" value="ECO:0007669"/>
    <property type="project" value="InterPro"/>
</dbReference>
<dbReference type="GO" id="GO:0004356">
    <property type="term" value="F:glutamine synthetase activity"/>
    <property type="evidence" value="ECO:0007669"/>
    <property type="project" value="InterPro"/>
</dbReference>
<protein>
    <submittedName>
        <fullName evidence="5">Glutamine synthetase</fullName>
    </submittedName>
</protein>
<dbReference type="STRING" id="1121284.SAMN05660493_00126"/>
<dbReference type="Pfam" id="PF18318">
    <property type="entry name" value="Gln-synt_C-ter"/>
    <property type="match status" value="1"/>
</dbReference>
<dbReference type="Gene3D" id="1.20.120.1560">
    <property type="match status" value="1"/>
</dbReference>
<dbReference type="Gene3D" id="3.30.590.10">
    <property type="entry name" value="Glutamine synthetase/guanido kinase, catalytic domain"/>
    <property type="match status" value="1"/>
</dbReference>
<dbReference type="InterPro" id="IPR022147">
    <property type="entry name" value="GSIII_N"/>
</dbReference>
<dbReference type="PROSITE" id="PS00181">
    <property type="entry name" value="GLNA_ATP"/>
    <property type="match status" value="1"/>
</dbReference>
<sequence length="733" mass="82246">MSTLRFKALAELPFKSYRKDNFVDVPAKLSELYCQNVFSEETMREYLTKEAFTSILDAIRKGTKIQRHIADQVAVAMKDWALSKGVTHYTHWFQPLTGSTAEKHDSFFTPIGGGRAIERFSGALLIQQEPDASSFPNGGIRNTFEARGYTAWDPTSPAFIMGTTLCIPSIFISYTGETLDYKTPLLRALNAVDEAATDVMKSYFDKNVSKVSPTLGWEQEYFLVDTALYQSRPDLVLTGKTLLGHAPAKGQQLDDHYFGSIPTRVMNFMKELEIECMKLGIPVTTRHNEVAPNQFELAPMFEEANVAVDHNSLLMDVMARVAHKHHFHILFHEKPFAGVNGSGKHNNWSLGTDTGENLLSPGKNPKKNLQFLTFFVNTLKAVHDYADLLRASIASASNDHRLGANEAPPAIISAFIGSQLFGVLEELEKVTDGKLSPEEKTELKLNVVGKIPEILLDNTDRNRTSPFAFTGNKFEIRAVGSSANCAEPMTVMNVIVAKQLKVFKAEVDALIETKGLKKDEAIFNVLREYIKQSKNIMFEGDGYSDDWAKEAKKRGLNNLKTTPEALKKELDKKFVDLYAELGIYSHREFEARNEIKLEKYSTVIDIEARVLADIARNHIIPAALNYQNRLIENVKGLKEIFGDKEFKALAKEQLSLIADISQNVSVIKLGVDELLAAKEKAKNTTGSQKQAEEYCNKVKPLFDNIRAGADALEMMVDDELWPLTKYREMLFTR</sequence>
<dbReference type="RefSeq" id="WP_076781455.1">
    <property type="nucleotide sequence ID" value="NZ_FTPU01000001.1"/>
</dbReference>